<reference evidence="2 3" key="1">
    <citation type="journal article" date="2018" name="BMC Genomics">
        <title>Genomic evidence for intraspecific hybridization in a clonal and extremely halotolerant yeast.</title>
        <authorList>
            <person name="Gostincar C."/>
            <person name="Stajich J.E."/>
            <person name="Zupancic J."/>
            <person name="Zalar P."/>
            <person name="Gunde-Cimerman N."/>
        </authorList>
    </citation>
    <scope>NUCLEOTIDE SEQUENCE [LARGE SCALE GENOMIC DNA]</scope>
    <source>
        <strain evidence="2 3">EXF-120</strain>
    </source>
</reference>
<sequence length="95" mass="10190">MRSTSSKSAGTDRHSPQQRGPDTSPEPHEPFLPVRLGEGIPHRFVPLLLAEAISLHLGLDDVEGVRGDPEEFARDTAVSGDLPSGNVLALTVDIR</sequence>
<protein>
    <submittedName>
        <fullName evidence="2">Uncharacterized protein</fullName>
    </submittedName>
</protein>
<evidence type="ECO:0000256" key="1">
    <source>
        <dbReference type="SAM" id="MobiDB-lite"/>
    </source>
</evidence>
<gene>
    <name evidence="2" type="ORF">D0859_16719</name>
</gene>
<comment type="caution">
    <text evidence="2">The sequence shown here is derived from an EMBL/GenBank/DDBJ whole genome shotgun (WGS) entry which is preliminary data.</text>
</comment>
<name>A0A3M7I170_HORWE</name>
<dbReference type="AlphaFoldDB" id="A0A3M7I170"/>
<evidence type="ECO:0000313" key="3">
    <source>
        <dbReference type="Proteomes" id="UP000281677"/>
    </source>
</evidence>
<feature type="region of interest" description="Disordered" evidence="1">
    <location>
        <begin position="1"/>
        <end position="35"/>
    </location>
</feature>
<proteinExistence type="predicted"/>
<accession>A0A3M7I170</accession>
<evidence type="ECO:0000313" key="2">
    <source>
        <dbReference type="EMBL" id="RMZ19287.1"/>
    </source>
</evidence>
<dbReference type="EMBL" id="QWIT01001072">
    <property type="protein sequence ID" value="RMZ19287.1"/>
    <property type="molecule type" value="Genomic_DNA"/>
</dbReference>
<organism evidence="2 3">
    <name type="scientific">Hortaea werneckii</name>
    <name type="common">Black yeast</name>
    <name type="synonym">Cladosporium werneckii</name>
    <dbReference type="NCBI Taxonomy" id="91943"/>
    <lineage>
        <taxon>Eukaryota</taxon>
        <taxon>Fungi</taxon>
        <taxon>Dikarya</taxon>
        <taxon>Ascomycota</taxon>
        <taxon>Pezizomycotina</taxon>
        <taxon>Dothideomycetes</taxon>
        <taxon>Dothideomycetidae</taxon>
        <taxon>Mycosphaerellales</taxon>
        <taxon>Teratosphaeriaceae</taxon>
        <taxon>Hortaea</taxon>
    </lineage>
</organism>
<dbReference type="Proteomes" id="UP000281677">
    <property type="component" value="Unassembled WGS sequence"/>
</dbReference>